<dbReference type="GO" id="GO:0008610">
    <property type="term" value="P:lipid biosynthetic process"/>
    <property type="evidence" value="ECO:0007669"/>
    <property type="project" value="UniProtKB-ARBA"/>
</dbReference>
<reference evidence="2 3" key="1">
    <citation type="submission" date="2017-08" db="EMBL/GenBank/DDBJ databases">
        <title>Genome sequence of Streptomyces albireticuli NRRL B-1670.</title>
        <authorList>
            <person name="Graham D.E."/>
            <person name="Mahan K.M."/>
            <person name="Klingeman D.M."/>
            <person name="Hettich R.L."/>
            <person name="Parry R.J."/>
            <person name="Spain J.C."/>
        </authorList>
    </citation>
    <scope>NUCLEOTIDE SEQUENCE [LARGE SCALE GENOMIC DNA]</scope>
    <source>
        <strain evidence="2 3">NRRL B-1670</strain>
    </source>
</reference>
<evidence type="ECO:0000259" key="1">
    <source>
        <dbReference type="Pfam" id="PF00668"/>
    </source>
</evidence>
<dbReference type="PANTHER" id="PTHR45527">
    <property type="entry name" value="NONRIBOSOMAL PEPTIDE SYNTHETASE"/>
    <property type="match status" value="1"/>
</dbReference>
<dbReference type="GO" id="GO:0043041">
    <property type="term" value="P:amino acid activation for nonribosomal peptide biosynthetic process"/>
    <property type="evidence" value="ECO:0007669"/>
    <property type="project" value="TreeGrafter"/>
</dbReference>
<dbReference type="GO" id="GO:0005829">
    <property type="term" value="C:cytosol"/>
    <property type="evidence" value="ECO:0007669"/>
    <property type="project" value="TreeGrafter"/>
</dbReference>
<dbReference type="GO" id="GO:0044550">
    <property type="term" value="P:secondary metabolite biosynthetic process"/>
    <property type="evidence" value="ECO:0007669"/>
    <property type="project" value="TreeGrafter"/>
</dbReference>
<keyword evidence="3" id="KW-1185">Reference proteome</keyword>
<organism evidence="2 3">
    <name type="scientific">Streptomyces albireticuli</name>
    <dbReference type="NCBI Taxonomy" id="1940"/>
    <lineage>
        <taxon>Bacteria</taxon>
        <taxon>Bacillati</taxon>
        <taxon>Actinomycetota</taxon>
        <taxon>Actinomycetes</taxon>
        <taxon>Kitasatosporales</taxon>
        <taxon>Streptomycetaceae</taxon>
        <taxon>Streptomyces</taxon>
    </lineage>
</organism>
<dbReference type="GO" id="GO:0031177">
    <property type="term" value="F:phosphopantetheine binding"/>
    <property type="evidence" value="ECO:0007669"/>
    <property type="project" value="TreeGrafter"/>
</dbReference>
<proteinExistence type="predicted"/>
<protein>
    <recommendedName>
        <fullName evidence="1">Condensation domain-containing protein</fullName>
    </recommendedName>
</protein>
<dbReference type="GO" id="GO:0003824">
    <property type="term" value="F:catalytic activity"/>
    <property type="evidence" value="ECO:0007669"/>
    <property type="project" value="InterPro"/>
</dbReference>
<feature type="domain" description="Condensation" evidence="1">
    <location>
        <begin position="63"/>
        <end position="366"/>
    </location>
</feature>
<dbReference type="Pfam" id="PF00668">
    <property type="entry name" value="Condensation"/>
    <property type="match status" value="1"/>
</dbReference>
<dbReference type="EMBL" id="NSJV01000711">
    <property type="protein sequence ID" value="PAU44044.1"/>
    <property type="molecule type" value="Genomic_DNA"/>
</dbReference>
<comment type="caution">
    <text evidence="2">The sequence shown here is derived from an EMBL/GenBank/DDBJ whole genome shotgun (WGS) entry which is preliminary data.</text>
</comment>
<dbReference type="SUPFAM" id="SSF52777">
    <property type="entry name" value="CoA-dependent acyltransferases"/>
    <property type="match status" value="2"/>
</dbReference>
<dbReference type="InterPro" id="IPR023213">
    <property type="entry name" value="CAT-like_dom_sf"/>
</dbReference>
<gene>
    <name evidence="2" type="ORF">CK936_36975</name>
</gene>
<dbReference type="Gene3D" id="3.30.559.10">
    <property type="entry name" value="Chloramphenicol acetyltransferase-like domain"/>
    <property type="match status" value="1"/>
</dbReference>
<dbReference type="RefSeq" id="WP_095585309.1">
    <property type="nucleotide sequence ID" value="NZ_JAJQQQ010000016.1"/>
</dbReference>
<evidence type="ECO:0000313" key="2">
    <source>
        <dbReference type="EMBL" id="PAU44044.1"/>
    </source>
</evidence>
<name>A0A2A2CXS6_9ACTN</name>
<dbReference type="Proteomes" id="UP000218944">
    <property type="component" value="Unassembled WGS sequence"/>
</dbReference>
<dbReference type="PANTHER" id="PTHR45527:SF1">
    <property type="entry name" value="FATTY ACID SYNTHASE"/>
    <property type="match status" value="1"/>
</dbReference>
<dbReference type="AlphaFoldDB" id="A0A2A2CXS6"/>
<dbReference type="InterPro" id="IPR001242">
    <property type="entry name" value="Condensation_dom"/>
</dbReference>
<dbReference type="Gene3D" id="3.30.559.30">
    <property type="entry name" value="Nonribosomal peptide synthetase, condensation domain"/>
    <property type="match status" value="1"/>
</dbReference>
<sequence length="476" mass="53080">MRQFPLEGLEIAPGRVVEWRLRSTRRSEEGGGPEGARKSASFNQDKHFSVVEEARKANDSLASWLAVTFEVEGPLDRDALEAALLFLARRHEVLRCEFQRLAGDLSCGAIDADEIALDVVEMGEFDTTTELRAFMSDSFQKQIDTLAWPLFMMGAVARETGSSTVYMAFDHIVSDGVSMPNVVNDIQTAYAAYKQGREPVLPVAGSYLDFAHEQRSRYLSLEADDERLDYWKSFMAGNGEFFPRFPLELGIEPGAMYPTMNEADMLLDARETEALETRCREAGGKFFMGLLASVGTALHTLGGPASYRGFMPVSERGRGPWTHSVGWFVNTLPIEFAVGKEQEFDELIAGVRAGFGAMMGSLEVPFIRAWELLAPEHFALRTWPYPVNFFSYMDMRRTPGAEHHPQWQPTAHVWASAANGTCSWFQRDVSGLHMNSIYVDTPEARRTMGSVRSVLTETLRATARAGVLRREPAAVS</sequence>
<accession>A0A2A2CXS6</accession>
<evidence type="ECO:0000313" key="3">
    <source>
        <dbReference type="Proteomes" id="UP000218944"/>
    </source>
</evidence>